<dbReference type="STRING" id="306540.SAMN05421839_11543"/>
<gene>
    <name evidence="1" type="ORF">HHA03_20830</name>
    <name evidence="2" type="ORF">SAMN05421839_11543</name>
</gene>
<evidence type="ECO:0000313" key="3">
    <source>
        <dbReference type="Proteomes" id="UP000242243"/>
    </source>
</evidence>
<sequence length="118" mass="13164">MKAKSLALGFVVGGAVGASVTLLNAPRSGKDTREHFKLQANEVKEAIKKAKVNGKLLSDQIIATSKEGAELIKDLSTDMKESIDQWQQTIKPHQDNIEQYLKEIEMRLEELELESQRS</sequence>
<organism evidence="2 3">
    <name type="scientific">Halolactibacillus halophilus</name>
    <dbReference type="NCBI Taxonomy" id="306540"/>
    <lineage>
        <taxon>Bacteria</taxon>
        <taxon>Bacillati</taxon>
        <taxon>Bacillota</taxon>
        <taxon>Bacilli</taxon>
        <taxon>Bacillales</taxon>
        <taxon>Bacillaceae</taxon>
        <taxon>Halolactibacillus</taxon>
    </lineage>
</organism>
<keyword evidence="4" id="KW-1185">Reference proteome</keyword>
<dbReference type="Proteomes" id="UP000321547">
    <property type="component" value="Unassembled WGS sequence"/>
</dbReference>
<dbReference type="InterPro" id="IPR052928">
    <property type="entry name" value="Desiccation-related_membrane"/>
</dbReference>
<evidence type="ECO:0000313" key="1">
    <source>
        <dbReference type="EMBL" id="GEM02551.1"/>
    </source>
</evidence>
<name>A0A1I5PL19_9BACI</name>
<protein>
    <submittedName>
        <fullName evidence="2">Gas vesicle protein</fullName>
    </submittedName>
</protein>
<accession>A0A1I5PL19</accession>
<dbReference type="Pfam" id="PF12732">
    <property type="entry name" value="YtxH"/>
    <property type="match status" value="1"/>
</dbReference>
<proteinExistence type="predicted"/>
<dbReference type="EMBL" id="BJWI01000043">
    <property type="protein sequence ID" value="GEM02551.1"/>
    <property type="molecule type" value="Genomic_DNA"/>
</dbReference>
<dbReference type="PANTHER" id="PTHR35792:SF3">
    <property type="entry name" value="IG HYPOTHETICAL 17707"/>
    <property type="match status" value="1"/>
</dbReference>
<dbReference type="Proteomes" id="UP000242243">
    <property type="component" value="Unassembled WGS sequence"/>
</dbReference>
<dbReference type="RefSeq" id="WP_089831794.1">
    <property type="nucleotide sequence ID" value="NZ_BJWI01000043.1"/>
</dbReference>
<dbReference type="EMBL" id="FOXC01000015">
    <property type="protein sequence ID" value="SFP34818.1"/>
    <property type="molecule type" value="Genomic_DNA"/>
</dbReference>
<evidence type="ECO:0000313" key="2">
    <source>
        <dbReference type="EMBL" id="SFP34818.1"/>
    </source>
</evidence>
<evidence type="ECO:0000313" key="4">
    <source>
        <dbReference type="Proteomes" id="UP000321547"/>
    </source>
</evidence>
<dbReference type="InterPro" id="IPR024623">
    <property type="entry name" value="YtxH"/>
</dbReference>
<dbReference type="PANTHER" id="PTHR35792">
    <property type="entry name" value="GENERAL STRESS PROTEIN"/>
    <property type="match status" value="1"/>
</dbReference>
<reference evidence="2 3" key="1">
    <citation type="submission" date="2016-10" db="EMBL/GenBank/DDBJ databases">
        <authorList>
            <person name="de Groot N.N."/>
        </authorList>
    </citation>
    <scope>NUCLEOTIDE SEQUENCE [LARGE SCALE GENOMIC DNA]</scope>
    <source>
        <strain evidence="2 3">DSM 17073</strain>
    </source>
</reference>
<dbReference type="OrthoDB" id="2989636at2"/>
<reference evidence="1 4" key="2">
    <citation type="submission" date="2019-07" db="EMBL/GenBank/DDBJ databases">
        <title>Whole genome shotgun sequence of Halolactibacillus halophilus NBRC 100868.</title>
        <authorList>
            <person name="Hosoyama A."/>
            <person name="Uohara A."/>
            <person name="Ohji S."/>
            <person name="Ichikawa N."/>
        </authorList>
    </citation>
    <scope>NUCLEOTIDE SEQUENCE [LARGE SCALE GENOMIC DNA]</scope>
    <source>
        <strain evidence="1 4">NBRC 100868</strain>
    </source>
</reference>
<dbReference type="AlphaFoldDB" id="A0A1I5PL19"/>